<dbReference type="InterPro" id="IPR010640">
    <property type="entry name" value="Low_temperature_requirement_A"/>
</dbReference>
<dbReference type="AlphaFoldDB" id="A9HN09"/>
<proteinExistence type="predicted"/>
<dbReference type="KEGG" id="gdi:GDI2434"/>
<dbReference type="PANTHER" id="PTHR36840">
    <property type="entry name" value="BLL5714 PROTEIN"/>
    <property type="match status" value="1"/>
</dbReference>
<feature type="transmembrane region" description="Helical" evidence="1">
    <location>
        <begin position="214"/>
        <end position="237"/>
    </location>
</feature>
<feature type="transmembrane region" description="Helical" evidence="1">
    <location>
        <begin position="36"/>
        <end position="56"/>
    </location>
</feature>
<evidence type="ECO:0000313" key="2">
    <source>
        <dbReference type="EMBL" id="CAP56377.1"/>
    </source>
</evidence>
<feature type="transmembrane region" description="Helical" evidence="1">
    <location>
        <begin position="62"/>
        <end position="81"/>
    </location>
</feature>
<sequence>MTFEELFFDLVYAFAVTQLSHLLLHHQTTQGAIQALILWFAVWLGWQYTCWITNWFDPERPAVRGLLFGITLLALLLAAALPEAFGERGMLFGVTYAVMQVGRTVFALCAVGADHPLAANFRRMMVWVGAAALFWIAGGLAGEGPRPWLWACGVACEYISPMFGFPVPGLGRSRTSEWTVEGAHMAERCQAFVLVALGETVIMTGDTLAENGVWSAPVILAFLTAFVTSLATWWLYFGTSGKDGSAAIRHSGDPGRMAAYFHYIHVILIAGIIVMAVGSDLVLAHPHGPARPVPAAIMAAGPVIFLLGSLLYKRVVYGCIAPSHLTAIAALVAGYPLVIHMDVLDAGMTMTAIMLLAGFWESRILRHFPAAGA</sequence>
<accession>A9HN09</accession>
<dbReference type="Pfam" id="PF06772">
    <property type="entry name" value="LtrA"/>
    <property type="match status" value="1"/>
</dbReference>
<organism evidence="2 3">
    <name type="scientific">Gluconacetobacter diazotrophicus (strain ATCC 49037 / DSM 5601 / CCUG 37298 / CIP 103539 / LMG 7603 / PAl5)</name>
    <dbReference type="NCBI Taxonomy" id="272568"/>
    <lineage>
        <taxon>Bacteria</taxon>
        <taxon>Pseudomonadati</taxon>
        <taxon>Pseudomonadota</taxon>
        <taxon>Alphaproteobacteria</taxon>
        <taxon>Acetobacterales</taxon>
        <taxon>Acetobacteraceae</taxon>
        <taxon>Gluconacetobacter</taxon>
    </lineage>
</organism>
<keyword evidence="3" id="KW-1185">Reference proteome</keyword>
<evidence type="ECO:0000256" key="1">
    <source>
        <dbReference type="SAM" id="Phobius"/>
    </source>
</evidence>
<feature type="transmembrane region" description="Helical" evidence="1">
    <location>
        <begin position="258"/>
        <end position="278"/>
    </location>
</feature>
<feature type="transmembrane region" description="Helical" evidence="1">
    <location>
        <begin position="343"/>
        <end position="360"/>
    </location>
</feature>
<feature type="transmembrane region" description="Helical" evidence="1">
    <location>
        <begin position="124"/>
        <end position="142"/>
    </location>
</feature>
<keyword evidence="1" id="KW-0472">Membrane</keyword>
<feature type="transmembrane region" description="Helical" evidence="1">
    <location>
        <begin position="315"/>
        <end position="337"/>
    </location>
</feature>
<dbReference type="EMBL" id="AM889285">
    <property type="protein sequence ID" value="CAP56377.1"/>
    <property type="molecule type" value="Genomic_DNA"/>
</dbReference>
<evidence type="ECO:0000313" key="3">
    <source>
        <dbReference type="Proteomes" id="UP000001176"/>
    </source>
</evidence>
<protein>
    <submittedName>
        <fullName evidence="2">Putative low temperature requirement A protein (LtrA)</fullName>
    </submittedName>
</protein>
<keyword evidence="1" id="KW-0812">Transmembrane</keyword>
<dbReference type="RefSeq" id="WP_012226428.1">
    <property type="nucleotide sequence ID" value="NC_010125.1"/>
</dbReference>
<dbReference type="PANTHER" id="PTHR36840:SF1">
    <property type="entry name" value="BLL5714 PROTEIN"/>
    <property type="match status" value="1"/>
</dbReference>
<feature type="transmembrane region" description="Helical" evidence="1">
    <location>
        <begin position="290"/>
        <end position="308"/>
    </location>
</feature>
<keyword evidence="1" id="KW-1133">Transmembrane helix</keyword>
<name>A9HN09_GLUDA</name>
<reference evidence="2 3" key="1">
    <citation type="journal article" date="2009" name="BMC Genomics">
        <title>Complete genome sequence of the sugarcane nitrogen-fixing endophyte Gluconacetobacter diazotrophicus Pal5.</title>
        <authorList>
            <person name="Bertalan M."/>
            <person name="Albano R."/>
            <person name="Padua V."/>
            <person name="Rouws L."/>
            <person name="Rojas C."/>
            <person name="Hemerly A."/>
            <person name="Teixeira K."/>
            <person name="Schwab S."/>
            <person name="Araujo J."/>
            <person name="Oliveira A."/>
            <person name="Franca L."/>
            <person name="Magalhaes V."/>
            <person name="Alqueres S."/>
            <person name="Cardoso A."/>
            <person name="Almeida W."/>
            <person name="Loureiro M.M."/>
            <person name="Nogueira E."/>
            <person name="Cidade D."/>
            <person name="Oliveira D."/>
            <person name="Simao T."/>
            <person name="Macedo J."/>
            <person name="Valadao A."/>
            <person name="Dreschsel M."/>
            <person name="Freitas F."/>
            <person name="Vidal M."/>
            <person name="Guedes H."/>
            <person name="Rodrigues E."/>
            <person name="Meneses C."/>
            <person name="Brioso P."/>
            <person name="Pozzer L."/>
            <person name="Figueiredo D."/>
            <person name="Montano H."/>
            <person name="Junior J."/>
            <person name="Filho G."/>
            <person name="Flores V."/>
            <person name="Ferreira B."/>
            <person name="Branco A."/>
            <person name="Gonzalez P."/>
            <person name="Guillobel H."/>
            <person name="Lemos M."/>
            <person name="Seibel L."/>
            <person name="Macedo J."/>
            <person name="Alves-Ferreira M."/>
            <person name="Sachetto-Martins G."/>
            <person name="Coelho A."/>
            <person name="Santos E."/>
            <person name="Amaral G."/>
            <person name="Neves A."/>
            <person name="Pacheco A.B."/>
            <person name="Carvalho D."/>
            <person name="Lery L."/>
            <person name="Bisch P."/>
            <person name="Rossle S.C."/>
            <person name="Urmenyi T."/>
            <person name="Kruger W.V."/>
            <person name="Martins O."/>
            <person name="Baldani J.I."/>
            <person name="Ferreira P.C."/>
        </authorList>
    </citation>
    <scope>NUCLEOTIDE SEQUENCE [LARGE SCALE GENOMIC DNA]</scope>
    <source>
        <strain evidence="3">ATCC 49037 / DSM 5601 / CCUG 37298 / CIP 103539 / LMG 7603 / PAl5</strain>
    </source>
</reference>
<dbReference type="Proteomes" id="UP000001176">
    <property type="component" value="Chromosome"/>
</dbReference>
<gene>
    <name evidence="2" type="ordered locus">GDI2434</name>
</gene>